<name>A0ABD3W8Q9_SINWO</name>
<dbReference type="GO" id="GO:0016020">
    <property type="term" value="C:membrane"/>
    <property type="evidence" value="ECO:0007669"/>
    <property type="project" value="UniProtKB-SubCell"/>
</dbReference>
<reference evidence="9 10" key="1">
    <citation type="submission" date="2024-11" db="EMBL/GenBank/DDBJ databases">
        <title>Chromosome-level genome assembly of the freshwater bivalve Anodonta woodiana.</title>
        <authorList>
            <person name="Chen X."/>
        </authorList>
    </citation>
    <scope>NUCLEOTIDE SEQUENCE [LARGE SCALE GENOMIC DNA]</scope>
    <source>
        <strain evidence="9">MN2024</strain>
        <tissue evidence="9">Gills</tissue>
    </source>
</reference>
<dbReference type="PANTHER" id="PTHR12791">
    <property type="entry name" value="GOLGI SNARE BET1-RELATED"/>
    <property type="match status" value="1"/>
</dbReference>
<dbReference type="InterPro" id="IPR000727">
    <property type="entry name" value="T_SNARE_dom"/>
</dbReference>
<keyword evidence="5" id="KW-1133">Transmembrane helix</keyword>
<feature type="domain" description="T-SNARE coiled-coil homology" evidence="8">
    <location>
        <begin position="77"/>
        <end position="139"/>
    </location>
</feature>
<proteinExistence type="inferred from homology"/>
<keyword evidence="7" id="KW-0472">Membrane</keyword>
<dbReference type="SMART" id="SM00397">
    <property type="entry name" value="t_SNARE"/>
    <property type="match status" value="1"/>
</dbReference>
<dbReference type="EMBL" id="JBJQND010000007">
    <property type="protein sequence ID" value="KAL3870279.1"/>
    <property type="molecule type" value="Genomic_DNA"/>
</dbReference>
<comment type="caution">
    <text evidence="9">The sequence shown here is derived from an EMBL/GenBank/DDBJ whole genome shotgun (WGS) entry which is preliminary data.</text>
</comment>
<evidence type="ECO:0000313" key="9">
    <source>
        <dbReference type="EMBL" id="KAL3870279.1"/>
    </source>
</evidence>
<keyword evidence="6" id="KW-0175">Coiled coil</keyword>
<evidence type="ECO:0000259" key="8">
    <source>
        <dbReference type="PROSITE" id="PS50192"/>
    </source>
</evidence>
<dbReference type="FunFam" id="1.20.5.110:FF:000006">
    <property type="entry name" value="Syntaxin 6"/>
    <property type="match status" value="1"/>
</dbReference>
<comment type="similarity">
    <text evidence="2">Belongs to the syntaxin family.</text>
</comment>
<evidence type="ECO:0000256" key="4">
    <source>
        <dbReference type="ARBA" id="ARBA00022692"/>
    </source>
</evidence>
<dbReference type="AlphaFoldDB" id="A0ABD3W8Q9"/>
<comment type="subcellular location">
    <subcellularLocation>
        <location evidence="1">Membrane</location>
        <topology evidence="1">Single-pass type IV membrane protein</topology>
    </subcellularLocation>
</comment>
<evidence type="ECO:0000256" key="7">
    <source>
        <dbReference type="ARBA" id="ARBA00023136"/>
    </source>
</evidence>
<evidence type="ECO:0000256" key="6">
    <source>
        <dbReference type="ARBA" id="ARBA00023054"/>
    </source>
</evidence>
<dbReference type="CDD" id="cd15851">
    <property type="entry name" value="SNARE_Syntaxin6"/>
    <property type="match status" value="1"/>
</dbReference>
<dbReference type="SUPFAM" id="SSF58038">
    <property type="entry name" value="SNARE fusion complex"/>
    <property type="match status" value="1"/>
</dbReference>
<evidence type="ECO:0000256" key="5">
    <source>
        <dbReference type="ARBA" id="ARBA00022989"/>
    </source>
</evidence>
<organism evidence="9 10">
    <name type="scientific">Sinanodonta woodiana</name>
    <name type="common">Chinese pond mussel</name>
    <name type="synonym">Anodonta woodiana</name>
    <dbReference type="NCBI Taxonomy" id="1069815"/>
    <lineage>
        <taxon>Eukaryota</taxon>
        <taxon>Metazoa</taxon>
        <taxon>Spiralia</taxon>
        <taxon>Lophotrochozoa</taxon>
        <taxon>Mollusca</taxon>
        <taxon>Bivalvia</taxon>
        <taxon>Autobranchia</taxon>
        <taxon>Heteroconchia</taxon>
        <taxon>Palaeoheterodonta</taxon>
        <taxon>Unionida</taxon>
        <taxon>Unionoidea</taxon>
        <taxon>Unionidae</taxon>
        <taxon>Unioninae</taxon>
        <taxon>Sinanodonta</taxon>
    </lineage>
</organism>
<evidence type="ECO:0000256" key="2">
    <source>
        <dbReference type="ARBA" id="ARBA00009063"/>
    </source>
</evidence>
<keyword evidence="3" id="KW-0813">Transport</keyword>
<evidence type="ECO:0000256" key="3">
    <source>
        <dbReference type="ARBA" id="ARBA00022448"/>
    </source>
</evidence>
<dbReference type="Gene3D" id="1.20.5.110">
    <property type="match status" value="1"/>
</dbReference>
<gene>
    <name evidence="9" type="ORF">ACJMK2_038356</name>
</gene>
<dbReference type="Proteomes" id="UP001634394">
    <property type="component" value="Unassembled WGS sequence"/>
</dbReference>
<evidence type="ECO:0000256" key="1">
    <source>
        <dbReference type="ARBA" id="ARBA00004211"/>
    </source>
</evidence>
<sequence>MELKERREFINRTKAAVKEMKSQMSNPTVKAKEETNVRQLLLSSNGPSSPYNRYTRLDEEAERSNQRFIEETQEQQTLVIKSQDEQLDLIGNSVGVLKNMSHQIGNELEDQNIMLDEFHHEIDTTDSRLDGVMKKMAKVLHMSNDCVTGWNIMLYVCSMLLKC</sequence>
<keyword evidence="4" id="KW-0812">Transmembrane</keyword>
<protein>
    <recommendedName>
        <fullName evidence="8">t-SNARE coiled-coil homology domain-containing protein</fullName>
    </recommendedName>
</protein>
<keyword evidence="10" id="KW-1185">Reference proteome</keyword>
<dbReference type="PROSITE" id="PS50192">
    <property type="entry name" value="T_SNARE"/>
    <property type="match status" value="1"/>
</dbReference>
<accession>A0ABD3W8Q9</accession>
<evidence type="ECO:0000313" key="10">
    <source>
        <dbReference type="Proteomes" id="UP001634394"/>
    </source>
</evidence>